<dbReference type="GO" id="GO:0005993">
    <property type="term" value="P:trehalose catabolic process"/>
    <property type="evidence" value="ECO:0007669"/>
    <property type="project" value="TreeGrafter"/>
</dbReference>
<dbReference type="Proteomes" id="UP000254808">
    <property type="component" value="Chromosome"/>
</dbReference>
<evidence type="ECO:0000313" key="4">
    <source>
        <dbReference type="Proteomes" id="UP000254808"/>
    </source>
</evidence>
<evidence type="ECO:0000313" key="3">
    <source>
        <dbReference type="EMBL" id="AXJ01248.1"/>
    </source>
</evidence>
<evidence type="ECO:0000256" key="1">
    <source>
        <dbReference type="ARBA" id="ARBA00022801"/>
    </source>
</evidence>
<gene>
    <name evidence="3" type="ORF">CYPRO_1998</name>
</gene>
<protein>
    <submittedName>
        <fullName evidence="3">Alpha,alpha-trehalase</fullName>
    </submittedName>
</protein>
<dbReference type="EMBL" id="CP027806">
    <property type="protein sequence ID" value="AXJ01248.1"/>
    <property type="molecule type" value="Genomic_DNA"/>
</dbReference>
<dbReference type="PANTHER" id="PTHR23403">
    <property type="entry name" value="TREHALASE"/>
    <property type="match status" value="1"/>
</dbReference>
<sequence>MKAPKLPQTSGALFEAVQKNRVFPDSKYFVDCTPKSGPAEIQAAWEREKDAPDFDLKTFVEQHFEAPDAGEDTEIPASQSCREHVRKLWPLLFRRSDGQKNAHSSLLPLPHPYVVPGGRFREIYYWDSYFTALGLAADGHAEMTLNMTRNFAHLIETVGHVPNGNRTYYLSRSQPPFFAFMVDLCVSLSDDGSPAEFLPALLKEHAFWMDETGDDNRRTVKLPSGEILNRYWDDHPAPREESWFEDDELAHELDSEARQKLFRNIRAACESGWDFTSRWFANGKSLSTIETTDILPADLNALLWFMEHKLAEWLRDYPVDGTPPASHFAKLAEQRKATMNRLMWDAKTGMFRDYNFVKAAQTGVISLAAVYPLFTGLATEAQAKSTAEGLEAHFLMEGGLATTPVVTGQQWDAPNGWAPLQWMAIQGLHRYGHDELADTVTRRWLEANERIFERAGKMVEKYNVADSSGQAGGGEYPLQDGFGWSNGVFAALYDALNRG</sequence>
<dbReference type="InterPro" id="IPR008928">
    <property type="entry name" value="6-hairpin_glycosidase_sf"/>
</dbReference>
<name>A0A345UL96_9BACT</name>
<keyword evidence="2" id="KW-0326">Glycosidase</keyword>
<dbReference type="NCBIfam" id="NF009773">
    <property type="entry name" value="PRK13270.1"/>
    <property type="match status" value="1"/>
</dbReference>
<dbReference type="PRINTS" id="PR00744">
    <property type="entry name" value="GLHYDRLASE37"/>
</dbReference>
<dbReference type="AlphaFoldDB" id="A0A345UL96"/>
<dbReference type="Pfam" id="PF01204">
    <property type="entry name" value="Trehalase"/>
    <property type="match status" value="1"/>
</dbReference>
<accession>A0A345UL96</accession>
<dbReference type="InterPro" id="IPR018232">
    <property type="entry name" value="Glyco_hydro_37_CS"/>
</dbReference>
<evidence type="ECO:0000256" key="2">
    <source>
        <dbReference type="ARBA" id="ARBA00023295"/>
    </source>
</evidence>
<dbReference type="GO" id="GO:0004555">
    <property type="term" value="F:alpha,alpha-trehalase activity"/>
    <property type="evidence" value="ECO:0007669"/>
    <property type="project" value="InterPro"/>
</dbReference>
<organism evidence="3 4">
    <name type="scientific">Cyclonatronum proteinivorum</name>
    <dbReference type="NCBI Taxonomy" id="1457365"/>
    <lineage>
        <taxon>Bacteria</taxon>
        <taxon>Pseudomonadati</taxon>
        <taxon>Balneolota</taxon>
        <taxon>Balneolia</taxon>
        <taxon>Balneolales</taxon>
        <taxon>Cyclonatronaceae</taxon>
        <taxon>Cyclonatronum</taxon>
    </lineage>
</organism>
<dbReference type="SUPFAM" id="SSF48208">
    <property type="entry name" value="Six-hairpin glycosidases"/>
    <property type="match status" value="1"/>
</dbReference>
<dbReference type="PROSITE" id="PS00927">
    <property type="entry name" value="TREHALASE_1"/>
    <property type="match status" value="1"/>
</dbReference>
<proteinExistence type="predicted"/>
<keyword evidence="1" id="KW-0378">Hydrolase</keyword>
<dbReference type="KEGG" id="cprv:CYPRO_1998"/>
<reference evidence="3 4" key="1">
    <citation type="submission" date="2018-03" db="EMBL/GenBank/DDBJ databases">
        <title>Phenotypic and genomic properties of Cyclonatronum proteinivorum gen. nov., sp. nov., a haloalkaliphilic bacteroidete from soda lakes possessing Na+-translocating rhodopsin.</title>
        <authorList>
            <person name="Toshchakov S.V."/>
            <person name="Korzhenkov A."/>
            <person name="Samarov N.I."/>
            <person name="Kublanov I.V."/>
            <person name="Muntyan M.S."/>
            <person name="Sorokin D.Y."/>
        </authorList>
    </citation>
    <scope>NUCLEOTIDE SEQUENCE [LARGE SCALE GENOMIC DNA]</scope>
    <source>
        <strain evidence="3 4">Omega</strain>
    </source>
</reference>
<dbReference type="RefSeq" id="WP_114984459.1">
    <property type="nucleotide sequence ID" value="NZ_CP027806.1"/>
</dbReference>
<dbReference type="Gene3D" id="1.50.10.10">
    <property type="match status" value="1"/>
</dbReference>
<dbReference type="PANTHER" id="PTHR23403:SF1">
    <property type="entry name" value="TREHALASE"/>
    <property type="match status" value="1"/>
</dbReference>
<keyword evidence="4" id="KW-1185">Reference proteome</keyword>
<dbReference type="InterPro" id="IPR012341">
    <property type="entry name" value="6hp_glycosidase-like_sf"/>
</dbReference>
<dbReference type="PROSITE" id="PS00928">
    <property type="entry name" value="TREHALASE_2"/>
    <property type="match status" value="1"/>
</dbReference>
<dbReference type="InterPro" id="IPR001661">
    <property type="entry name" value="Glyco_hydro_37"/>
</dbReference>
<dbReference type="OrthoDB" id="106887at2"/>